<dbReference type="Proteomes" id="UP000484381">
    <property type="component" value="Unassembled WGS sequence"/>
</dbReference>
<evidence type="ECO:0000313" key="3">
    <source>
        <dbReference type="EMBL" id="MPW16270.1"/>
    </source>
</evidence>
<dbReference type="AlphaFoldDB" id="A0A7X1N6K0"/>
<accession>A0A7X1N6K0</accession>
<sequence>MTLLSRILIVLTLALLGMQGASACEHEHASPSPRAMRMHESMRVVAMHCDASMDTLDTRDAGAPCRHAHSLCCMTMCGVHCSAMLSGAGVPARISSANVPVPRSDPARAGVTRAPPVRPPIV</sequence>
<keyword evidence="4" id="KW-1185">Reference proteome</keyword>
<feature type="signal peptide" evidence="2">
    <location>
        <begin position="1"/>
        <end position="23"/>
    </location>
</feature>
<feature type="region of interest" description="Disordered" evidence="1">
    <location>
        <begin position="98"/>
        <end position="122"/>
    </location>
</feature>
<comment type="caution">
    <text evidence="3">The sequence shown here is derived from an EMBL/GenBank/DDBJ whole genome shotgun (WGS) entry which is preliminary data.</text>
</comment>
<dbReference type="PROSITE" id="PS51257">
    <property type="entry name" value="PROKAR_LIPOPROTEIN"/>
    <property type="match status" value="1"/>
</dbReference>
<evidence type="ECO:0000256" key="2">
    <source>
        <dbReference type="SAM" id="SignalP"/>
    </source>
</evidence>
<keyword evidence="2" id="KW-0732">Signal</keyword>
<dbReference type="RefSeq" id="WP_152755602.1">
    <property type="nucleotide sequence ID" value="NZ_WHNP01000003.1"/>
</dbReference>
<feature type="chain" id="PRO_5030662931" evidence="2">
    <location>
        <begin position="24"/>
        <end position="122"/>
    </location>
</feature>
<evidence type="ECO:0000256" key="1">
    <source>
        <dbReference type="SAM" id="MobiDB-lite"/>
    </source>
</evidence>
<reference evidence="3 4" key="1">
    <citation type="submission" date="2019-10" db="EMBL/GenBank/DDBJ databases">
        <title>Paraburkholderia sp. isolated from nodules of Mimosa pudica from Brazilian Atlantic Forest soils.</title>
        <authorList>
            <person name="Paulitsch F."/>
            <person name="Hungria M."/>
            <person name="Dall'Agnol R."/>
        </authorList>
    </citation>
    <scope>NUCLEOTIDE SEQUENCE [LARGE SCALE GENOMIC DNA]</scope>
    <source>
        <strain evidence="3 4">CNPSo 3157</strain>
    </source>
</reference>
<name>A0A7X1N6K0_9BURK</name>
<protein>
    <submittedName>
        <fullName evidence="3">Uncharacterized protein</fullName>
    </submittedName>
</protein>
<gene>
    <name evidence="3" type="ORF">GCT13_04830</name>
</gene>
<dbReference type="EMBL" id="WHNP01000003">
    <property type="protein sequence ID" value="MPW16270.1"/>
    <property type="molecule type" value="Genomic_DNA"/>
</dbReference>
<organism evidence="3 4">
    <name type="scientific">Paraburkholderia franconis</name>
    <dbReference type="NCBI Taxonomy" id="2654983"/>
    <lineage>
        <taxon>Bacteria</taxon>
        <taxon>Pseudomonadati</taxon>
        <taxon>Pseudomonadota</taxon>
        <taxon>Betaproteobacteria</taxon>
        <taxon>Burkholderiales</taxon>
        <taxon>Burkholderiaceae</taxon>
        <taxon>Paraburkholderia</taxon>
    </lineage>
</organism>
<evidence type="ECO:0000313" key="4">
    <source>
        <dbReference type="Proteomes" id="UP000484381"/>
    </source>
</evidence>
<proteinExistence type="predicted"/>